<feature type="compositionally biased region" description="Low complexity" evidence="1">
    <location>
        <begin position="42"/>
        <end position="55"/>
    </location>
</feature>
<dbReference type="EMBL" id="OX597818">
    <property type="protein sequence ID" value="CAI9723665.1"/>
    <property type="molecule type" value="Genomic_DNA"/>
</dbReference>
<accession>A0AA36F4H7</accession>
<feature type="compositionally biased region" description="Low complexity" evidence="1">
    <location>
        <begin position="20"/>
        <end position="33"/>
    </location>
</feature>
<feature type="compositionally biased region" description="Polar residues" evidence="1">
    <location>
        <begin position="8"/>
        <end position="19"/>
    </location>
</feature>
<sequence>MSEKMLFSSCSVHGSVHSNGNSSDVGGVDRVVGIQALNMSWSNSSSSSSSSNNNNKNKKKKQPQQHENQKPKEKPALLPTPPYSQLIKQLYQEMKEHQRPTSQSK</sequence>
<evidence type="ECO:0000313" key="3">
    <source>
        <dbReference type="Proteomes" id="UP001162480"/>
    </source>
</evidence>
<dbReference type="AlphaFoldDB" id="A0AA36F4H7"/>
<gene>
    <name evidence="2" type="ORF">OCTVUL_1B006970</name>
</gene>
<name>A0AA36F4H7_OCTVU</name>
<evidence type="ECO:0000313" key="2">
    <source>
        <dbReference type="EMBL" id="CAI9723665.1"/>
    </source>
</evidence>
<proteinExistence type="predicted"/>
<feature type="region of interest" description="Disordered" evidence="1">
    <location>
        <begin position="1"/>
        <end position="105"/>
    </location>
</feature>
<reference evidence="2" key="1">
    <citation type="submission" date="2023-08" db="EMBL/GenBank/DDBJ databases">
        <authorList>
            <person name="Alioto T."/>
            <person name="Alioto T."/>
            <person name="Gomez Garrido J."/>
        </authorList>
    </citation>
    <scope>NUCLEOTIDE SEQUENCE</scope>
</reference>
<protein>
    <submittedName>
        <fullName evidence="2">Uncharacterized protein</fullName>
    </submittedName>
</protein>
<keyword evidence="3" id="KW-1185">Reference proteome</keyword>
<organism evidence="2 3">
    <name type="scientific">Octopus vulgaris</name>
    <name type="common">Common octopus</name>
    <dbReference type="NCBI Taxonomy" id="6645"/>
    <lineage>
        <taxon>Eukaryota</taxon>
        <taxon>Metazoa</taxon>
        <taxon>Spiralia</taxon>
        <taxon>Lophotrochozoa</taxon>
        <taxon>Mollusca</taxon>
        <taxon>Cephalopoda</taxon>
        <taxon>Coleoidea</taxon>
        <taxon>Octopodiformes</taxon>
        <taxon>Octopoda</taxon>
        <taxon>Incirrata</taxon>
        <taxon>Octopodidae</taxon>
        <taxon>Octopus</taxon>
    </lineage>
</organism>
<evidence type="ECO:0000256" key="1">
    <source>
        <dbReference type="SAM" id="MobiDB-lite"/>
    </source>
</evidence>
<dbReference type="Proteomes" id="UP001162480">
    <property type="component" value="Chromosome 5"/>
</dbReference>